<dbReference type="EMBL" id="JAAWVO010070726">
    <property type="protein sequence ID" value="MBN3324442.1"/>
    <property type="molecule type" value="Genomic_DNA"/>
</dbReference>
<accession>A0A8J7TI44</accession>
<feature type="transmembrane region" description="Helical" evidence="13">
    <location>
        <begin position="207"/>
        <end position="232"/>
    </location>
</feature>
<organism evidence="15 16">
    <name type="scientific">Atractosteus spatula</name>
    <name type="common">Alligator gar</name>
    <name type="synonym">Lepisosteus spatula</name>
    <dbReference type="NCBI Taxonomy" id="7917"/>
    <lineage>
        <taxon>Eukaryota</taxon>
        <taxon>Metazoa</taxon>
        <taxon>Chordata</taxon>
        <taxon>Craniata</taxon>
        <taxon>Vertebrata</taxon>
        <taxon>Euteleostomi</taxon>
        <taxon>Actinopterygii</taxon>
        <taxon>Neopterygii</taxon>
        <taxon>Holostei</taxon>
        <taxon>Semionotiformes</taxon>
        <taxon>Lepisosteidae</taxon>
        <taxon>Atractosteus</taxon>
    </lineage>
</organism>
<keyword evidence="11" id="KW-0325">Glycoprotein</keyword>
<feature type="transmembrane region" description="Helical" evidence="13">
    <location>
        <begin position="105"/>
        <end position="127"/>
    </location>
</feature>
<sequence length="318" mass="36321">MNSFNATAPVYGLFVKPQGFYINGFINMPYIRYYFIFLSLVYVISVMGNSLILFIISMERSLHTPKYVALFNLAVADMCTSTAIIPKMIETFLFDSRFITYEACLANMFFAFLFPTMQSLILVILAYDRFVAICFPLNYHIIVTINRMILIITTVWSVAVTIILITVVLITRLSFCKSTVIESYFCDHGPVYYLACNDKYPNLVMAFFNITTVLLVPLVLIILSYICILFALLKIASLEGRRKAFNTCTSHLMLVAVFYLPILGIYFATITSKINPDIRVLSTSLSHSIPSLLNPFIHAFKTEEIKESFKKIIKRNRT</sequence>
<evidence type="ECO:0000313" key="15">
    <source>
        <dbReference type="EMBL" id="MBN3324442.1"/>
    </source>
</evidence>
<keyword evidence="3" id="KW-0716">Sensory transduction</keyword>
<evidence type="ECO:0000256" key="9">
    <source>
        <dbReference type="ARBA" id="ARBA00023157"/>
    </source>
</evidence>
<keyword evidence="10" id="KW-0675">Receptor</keyword>
<dbReference type="FunFam" id="1.20.1070.10:FF:000024">
    <property type="entry name" value="Olfactory receptor"/>
    <property type="match status" value="1"/>
</dbReference>
<comment type="subcellular location">
    <subcellularLocation>
        <location evidence="1">Cell membrane</location>
        <topology evidence="1">Multi-pass membrane protein</topology>
    </subcellularLocation>
</comment>
<keyword evidence="5" id="KW-0552">Olfaction</keyword>
<feature type="non-terminal residue" evidence="15">
    <location>
        <position position="318"/>
    </location>
</feature>
<evidence type="ECO:0000259" key="14">
    <source>
        <dbReference type="PROSITE" id="PS50262"/>
    </source>
</evidence>
<feature type="domain" description="G-protein coupled receptors family 1 profile" evidence="14">
    <location>
        <begin position="48"/>
        <end position="298"/>
    </location>
</feature>
<dbReference type="InterPro" id="IPR050402">
    <property type="entry name" value="OR51/52/56-like"/>
</dbReference>
<proteinExistence type="predicted"/>
<dbReference type="GO" id="GO:0004930">
    <property type="term" value="F:G protein-coupled receptor activity"/>
    <property type="evidence" value="ECO:0007669"/>
    <property type="project" value="UniProtKB-KW"/>
</dbReference>
<dbReference type="InterPro" id="IPR017452">
    <property type="entry name" value="GPCR_Rhodpsn_7TM"/>
</dbReference>
<evidence type="ECO:0000256" key="6">
    <source>
        <dbReference type="ARBA" id="ARBA00022989"/>
    </source>
</evidence>
<protein>
    <submittedName>
        <fullName evidence="15">OR1F1 protein</fullName>
    </submittedName>
</protein>
<keyword evidence="6 13" id="KW-1133">Transmembrane helix</keyword>
<dbReference type="GO" id="GO:0005886">
    <property type="term" value="C:plasma membrane"/>
    <property type="evidence" value="ECO:0007669"/>
    <property type="project" value="UniProtKB-SubCell"/>
</dbReference>
<dbReference type="SUPFAM" id="SSF81321">
    <property type="entry name" value="Family A G protein-coupled receptor-like"/>
    <property type="match status" value="1"/>
</dbReference>
<evidence type="ECO:0000256" key="1">
    <source>
        <dbReference type="ARBA" id="ARBA00004651"/>
    </source>
</evidence>
<feature type="transmembrane region" description="Helical" evidence="13">
    <location>
        <begin position="33"/>
        <end position="55"/>
    </location>
</feature>
<keyword evidence="16" id="KW-1185">Reference proteome</keyword>
<evidence type="ECO:0000256" key="4">
    <source>
        <dbReference type="ARBA" id="ARBA00022692"/>
    </source>
</evidence>
<evidence type="ECO:0000256" key="8">
    <source>
        <dbReference type="ARBA" id="ARBA00023136"/>
    </source>
</evidence>
<feature type="transmembrane region" description="Helical" evidence="13">
    <location>
        <begin position="67"/>
        <end position="85"/>
    </location>
</feature>
<dbReference type="Pfam" id="PF13853">
    <property type="entry name" value="7tm_4"/>
    <property type="match status" value="1"/>
</dbReference>
<feature type="non-terminal residue" evidence="15">
    <location>
        <position position="1"/>
    </location>
</feature>
<dbReference type="PRINTS" id="PR00245">
    <property type="entry name" value="OLFACTORYR"/>
</dbReference>
<evidence type="ECO:0000256" key="2">
    <source>
        <dbReference type="ARBA" id="ARBA00022475"/>
    </source>
</evidence>
<feature type="transmembrane region" description="Helical" evidence="13">
    <location>
        <begin position="244"/>
        <end position="268"/>
    </location>
</feature>
<evidence type="ECO:0000256" key="11">
    <source>
        <dbReference type="ARBA" id="ARBA00023180"/>
    </source>
</evidence>
<keyword evidence="12" id="KW-0807">Transducer</keyword>
<dbReference type="PANTHER" id="PTHR26450">
    <property type="entry name" value="OLFACTORY RECEPTOR 56B1-RELATED"/>
    <property type="match status" value="1"/>
</dbReference>
<feature type="transmembrane region" description="Helical" evidence="13">
    <location>
        <begin position="148"/>
        <end position="170"/>
    </location>
</feature>
<evidence type="ECO:0000256" key="7">
    <source>
        <dbReference type="ARBA" id="ARBA00023040"/>
    </source>
</evidence>
<evidence type="ECO:0000256" key="12">
    <source>
        <dbReference type="ARBA" id="ARBA00023224"/>
    </source>
</evidence>
<gene>
    <name evidence="15" type="primary">Or1f1_0</name>
    <name evidence="15" type="ORF">GTO95_0008334</name>
</gene>
<dbReference type="InterPro" id="IPR000276">
    <property type="entry name" value="GPCR_Rhodpsn"/>
</dbReference>
<keyword evidence="7" id="KW-0297">G-protein coupled receptor</keyword>
<dbReference type="Proteomes" id="UP000736164">
    <property type="component" value="Unassembled WGS sequence"/>
</dbReference>
<reference evidence="15" key="1">
    <citation type="journal article" date="2021" name="Cell">
        <title>Tracing the genetic footprints of vertebrate landing in non-teleost ray-finned fishes.</title>
        <authorList>
            <person name="Bi X."/>
            <person name="Wang K."/>
            <person name="Yang L."/>
            <person name="Pan H."/>
            <person name="Jiang H."/>
            <person name="Wei Q."/>
            <person name="Fang M."/>
            <person name="Yu H."/>
            <person name="Zhu C."/>
            <person name="Cai Y."/>
            <person name="He Y."/>
            <person name="Gan X."/>
            <person name="Zeng H."/>
            <person name="Yu D."/>
            <person name="Zhu Y."/>
            <person name="Jiang H."/>
            <person name="Qiu Q."/>
            <person name="Yang H."/>
            <person name="Zhang Y.E."/>
            <person name="Wang W."/>
            <person name="Zhu M."/>
            <person name="He S."/>
            <person name="Zhang G."/>
        </authorList>
    </citation>
    <scope>NUCLEOTIDE SEQUENCE</scope>
    <source>
        <strain evidence="15">Allg_001</strain>
    </source>
</reference>
<keyword evidence="8 13" id="KW-0472">Membrane</keyword>
<dbReference type="InterPro" id="IPR000725">
    <property type="entry name" value="Olfact_rcpt"/>
</dbReference>
<dbReference type="PRINTS" id="PR00237">
    <property type="entry name" value="GPCRRHODOPSN"/>
</dbReference>
<evidence type="ECO:0000313" key="16">
    <source>
        <dbReference type="Proteomes" id="UP000736164"/>
    </source>
</evidence>
<evidence type="ECO:0000256" key="13">
    <source>
        <dbReference type="SAM" id="Phobius"/>
    </source>
</evidence>
<dbReference type="GO" id="GO:0004984">
    <property type="term" value="F:olfactory receptor activity"/>
    <property type="evidence" value="ECO:0007669"/>
    <property type="project" value="InterPro"/>
</dbReference>
<name>A0A8J7TI44_ATRSP</name>
<evidence type="ECO:0000256" key="5">
    <source>
        <dbReference type="ARBA" id="ARBA00022725"/>
    </source>
</evidence>
<comment type="caution">
    <text evidence="15">The sequence shown here is derived from an EMBL/GenBank/DDBJ whole genome shotgun (WGS) entry which is preliminary data.</text>
</comment>
<dbReference type="AlphaFoldDB" id="A0A8J7TI44"/>
<keyword evidence="4 13" id="KW-0812">Transmembrane</keyword>
<dbReference type="Gene3D" id="1.20.1070.10">
    <property type="entry name" value="Rhodopsin 7-helix transmembrane proteins"/>
    <property type="match status" value="1"/>
</dbReference>
<evidence type="ECO:0000256" key="3">
    <source>
        <dbReference type="ARBA" id="ARBA00022606"/>
    </source>
</evidence>
<evidence type="ECO:0000256" key="10">
    <source>
        <dbReference type="ARBA" id="ARBA00023170"/>
    </source>
</evidence>
<dbReference type="PANTHER" id="PTHR26450:SF87">
    <property type="entry name" value="OLFACTORY RECEPTOR 51F2"/>
    <property type="match status" value="1"/>
</dbReference>
<dbReference type="SMART" id="SM01381">
    <property type="entry name" value="7TM_GPCR_Srsx"/>
    <property type="match status" value="1"/>
</dbReference>
<keyword evidence="9" id="KW-1015">Disulfide bond</keyword>
<keyword evidence="2" id="KW-1003">Cell membrane</keyword>
<dbReference type="PROSITE" id="PS50262">
    <property type="entry name" value="G_PROTEIN_RECEP_F1_2"/>
    <property type="match status" value="1"/>
</dbReference>